<protein>
    <submittedName>
        <fullName evidence="3">Transporter</fullName>
    </submittedName>
</protein>
<keyword evidence="1" id="KW-1133">Transmembrane helix</keyword>
<dbReference type="RefSeq" id="WP_090584629.1">
    <property type="nucleotide sequence ID" value="NZ_CP104302.1"/>
</dbReference>
<dbReference type="Pfam" id="PF25362">
    <property type="entry name" value="bPH_11"/>
    <property type="match status" value="1"/>
</dbReference>
<feature type="transmembrane region" description="Helical" evidence="1">
    <location>
        <begin position="6"/>
        <end position="24"/>
    </location>
</feature>
<keyword evidence="1" id="KW-0812">Transmembrane</keyword>
<name>A0A2G5PCY5_9MYCO</name>
<keyword evidence="4" id="KW-1185">Reference proteome</keyword>
<reference evidence="3 4" key="1">
    <citation type="journal article" date="2017" name="Infect. Genet. Evol.">
        <title>The new phylogeny of the genus Mycobacterium: The old and the news.</title>
        <authorList>
            <person name="Tortoli E."/>
            <person name="Fedrizzi T."/>
            <person name="Meehan C.J."/>
            <person name="Trovato A."/>
            <person name="Grottola A."/>
            <person name="Giacobazzi E."/>
            <person name="Serpini G.F."/>
            <person name="Tagliazucchi S."/>
            <person name="Fabio A."/>
            <person name="Bettua C."/>
            <person name="Bertorelli R."/>
            <person name="Frascaro F."/>
            <person name="De Sanctis V."/>
            <person name="Pecorari M."/>
            <person name="Jousson O."/>
            <person name="Segata N."/>
            <person name="Cirillo D.M."/>
        </authorList>
    </citation>
    <scope>NUCLEOTIDE SEQUENCE [LARGE SCALE GENOMIC DNA]</scope>
    <source>
        <strain evidence="3 4">CIP1034565</strain>
    </source>
</reference>
<evidence type="ECO:0000313" key="3">
    <source>
        <dbReference type="EMBL" id="PIB76182.1"/>
    </source>
</evidence>
<keyword evidence="1" id="KW-0472">Membrane</keyword>
<gene>
    <name evidence="3" type="ORF">CQY22_007345</name>
</gene>
<dbReference type="Proteomes" id="UP000230551">
    <property type="component" value="Unassembled WGS sequence"/>
</dbReference>
<accession>A0A2G5PCY5</accession>
<proteinExistence type="predicted"/>
<dbReference type="OrthoDB" id="4774775at2"/>
<organism evidence="3 4">
    <name type="scientific">Mycolicibacterium brumae</name>
    <dbReference type="NCBI Taxonomy" id="85968"/>
    <lineage>
        <taxon>Bacteria</taxon>
        <taxon>Bacillati</taxon>
        <taxon>Actinomycetota</taxon>
        <taxon>Actinomycetes</taxon>
        <taxon>Mycobacteriales</taxon>
        <taxon>Mycobacteriaceae</taxon>
        <taxon>Mycolicibacterium</taxon>
    </lineage>
</organism>
<comment type="caution">
    <text evidence="3">The sequence shown here is derived from an EMBL/GenBank/DDBJ whole genome shotgun (WGS) entry which is preliminary data.</text>
</comment>
<dbReference type="InterPro" id="IPR057446">
    <property type="entry name" value="PH_bac"/>
</dbReference>
<dbReference type="AlphaFoldDB" id="A0A2G5PCY5"/>
<dbReference type="EMBL" id="PDCN02000006">
    <property type="protein sequence ID" value="PIB76182.1"/>
    <property type="molecule type" value="Genomic_DNA"/>
</dbReference>
<dbReference type="STRING" id="85968.GCA_900073015_00016"/>
<sequence>MNTGTLIGSLIFAGVLLVAVVFLYRKMIQGWRGRAQRQLAMIGTLPALPEMLSAPTIPATKGLYVGSTLAPSWLDRIAVGDLSDRGKATLTRFPEGIMVRREGATPLWIAQDKIVAVRTERGHAGKAMTFDGVLVIRWTLPAGVQVDTGFRADDHKAYELWTREENG</sequence>
<feature type="domain" description="PH" evidence="2">
    <location>
        <begin position="42"/>
        <end position="164"/>
    </location>
</feature>
<evidence type="ECO:0000259" key="2">
    <source>
        <dbReference type="Pfam" id="PF25362"/>
    </source>
</evidence>
<evidence type="ECO:0000256" key="1">
    <source>
        <dbReference type="SAM" id="Phobius"/>
    </source>
</evidence>
<evidence type="ECO:0000313" key="4">
    <source>
        <dbReference type="Proteomes" id="UP000230551"/>
    </source>
</evidence>